<dbReference type="PROSITE" id="PS01129">
    <property type="entry name" value="PSI_RLU"/>
    <property type="match status" value="1"/>
</dbReference>
<gene>
    <name evidence="8" type="ORF">FYJ34_01170</name>
</gene>
<evidence type="ECO:0000313" key="8">
    <source>
        <dbReference type="EMBL" id="MSR92919.1"/>
    </source>
</evidence>
<comment type="catalytic activity">
    <reaction evidence="1 6">
        <text>a uridine in RNA = a pseudouridine in RNA</text>
        <dbReference type="Rhea" id="RHEA:48348"/>
        <dbReference type="Rhea" id="RHEA-COMP:12068"/>
        <dbReference type="Rhea" id="RHEA-COMP:12069"/>
        <dbReference type="ChEBI" id="CHEBI:65314"/>
        <dbReference type="ChEBI" id="CHEBI:65315"/>
    </reaction>
</comment>
<dbReference type="GO" id="GO:0140098">
    <property type="term" value="F:catalytic activity, acting on RNA"/>
    <property type="evidence" value="ECO:0007669"/>
    <property type="project" value="UniProtKB-ARBA"/>
</dbReference>
<evidence type="ECO:0000256" key="6">
    <source>
        <dbReference type="RuleBase" id="RU362028"/>
    </source>
</evidence>
<dbReference type="SUPFAM" id="SSF55120">
    <property type="entry name" value="Pseudouridine synthase"/>
    <property type="match status" value="1"/>
</dbReference>
<dbReference type="InterPro" id="IPR006145">
    <property type="entry name" value="PsdUridine_synth_RsuA/RluA"/>
</dbReference>
<sequence>MRELKVTENEAGQRLDKLLRKYLEQAPSGFLYKMLRKKNIVLNKKKASGKEILSRGDVICLFLSEETIQKFLVGPKQSGIPKGYQGSLPQIIYEDAHILVLNKPVGMLSQKAAPQDVSVSDYVIDYLMATGKLTAKELQTFRPSVCNRLDRNTSGLILAGTSLAGLQTLSALLKDRTLAKYYLCLVKGRIREQGVLTGYLTKDTLRNQVRIGREEEKEIVTQYDPIAWNQEMTLLKVHLVTGRTHQIRAHLASAGHPLAGDGKYGDDKWNLQLKKRYGIRCQLLHAYEMHFPVIKQELAHLSQKSFQAPVPDSFGALIKETVWEHGQQEAFAALHWKK</sequence>
<dbReference type="GO" id="GO:0003723">
    <property type="term" value="F:RNA binding"/>
    <property type="evidence" value="ECO:0007669"/>
    <property type="project" value="UniProtKB-KW"/>
</dbReference>
<dbReference type="InterPro" id="IPR020103">
    <property type="entry name" value="PsdUridine_synth_cat_dom_sf"/>
</dbReference>
<feature type="domain" description="Pseudouridine synthase RsuA/RluA-like" evidence="7">
    <location>
        <begin position="97"/>
        <end position="253"/>
    </location>
</feature>
<dbReference type="PANTHER" id="PTHR21600:SF83">
    <property type="entry name" value="PSEUDOURIDYLATE SYNTHASE RPUSD4, MITOCHONDRIAL"/>
    <property type="match status" value="1"/>
</dbReference>
<dbReference type="Proteomes" id="UP000434409">
    <property type="component" value="Unassembled WGS sequence"/>
</dbReference>
<dbReference type="GO" id="GO:0009982">
    <property type="term" value="F:pseudouridine synthase activity"/>
    <property type="evidence" value="ECO:0007669"/>
    <property type="project" value="InterPro"/>
</dbReference>
<evidence type="ECO:0000259" key="7">
    <source>
        <dbReference type="Pfam" id="PF00849"/>
    </source>
</evidence>
<dbReference type="Gene3D" id="3.30.2350.10">
    <property type="entry name" value="Pseudouridine synthase"/>
    <property type="match status" value="1"/>
</dbReference>
<evidence type="ECO:0000256" key="2">
    <source>
        <dbReference type="ARBA" id="ARBA00010876"/>
    </source>
</evidence>
<protein>
    <recommendedName>
        <fullName evidence="6">Pseudouridine synthase</fullName>
        <ecNumber evidence="6">5.4.99.-</ecNumber>
    </recommendedName>
</protein>
<dbReference type="GO" id="GO:0001522">
    <property type="term" value="P:pseudouridine synthesis"/>
    <property type="evidence" value="ECO:0007669"/>
    <property type="project" value="InterPro"/>
</dbReference>
<reference evidence="8 9" key="1">
    <citation type="submission" date="2019-08" db="EMBL/GenBank/DDBJ databases">
        <title>In-depth cultivation of the pig gut microbiome towards novel bacterial diversity and tailored functional studies.</title>
        <authorList>
            <person name="Wylensek D."/>
            <person name="Hitch T.C.A."/>
            <person name="Clavel T."/>
        </authorList>
    </citation>
    <scope>NUCLEOTIDE SEQUENCE [LARGE SCALE GENOMIC DNA]</scope>
    <source>
        <strain evidence="8 9">68-1-5</strain>
    </source>
</reference>
<dbReference type="InterPro" id="IPR050188">
    <property type="entry name" value="RluA_PseudoU_synthase"/>
</dbReference>
<keyword evidence="3 6" id="KW-0413">Isomerase</keyword>
<evidence type="ECO:0000256" key="3">
    <source>
        <dbReference type="ARBA" id="ARBA00023235"/>
    </source>
</evidence>
<dbReference type="RefSeq" id="WP_154475509.1">
    <property type="nucleotide sequence ID" value="NZ_JAXFXH010000019.1"/>
</dbReference>
<keyword evidence="5" id="KW-0694">RNA-binding</keyword>
<dbReference type="Gene3D" id="3.10.290.10">
    <property type="entry name" value="RNA-binding S4 domain"/>
    <property type="match status" value="1"/>
</dbReference>
<evidence type="ECO:0000256" key="4">
    <source>
        <dbReference type="PIRSR" id="PIRSR606225-1"/>
    </source>
</evidence>
<feature type="active site" evidence="4">
    <location>
        <position position="150"/>
    </location>
</feature>
<evidence type="ECO:0000256" key="5">
    <source>
        <dbReference type="PROSITE-ProRule" id="PRU00182"/>
    </source>
</evidence>
<comment type="caution">
    <text evidence="8">The sequence shown here is derived from an EMBL/GenBank/DDBJ whole genome shotgun (WGS) entry which is preliminary data.</text>
</comment>
<dbReference type="Pfam" id="PF00849">
    <property type="entry name" value="PseudoU_synth_2"/>
    <property type="match status" value="1"/>
</dbReference>
<dbReference type="NCBIfam" id="TIGR00005">
    <property type="entry name" value="rluA_subfam"/>
    <property type="match status" value="1"/>
</dbReference>
<evidence type="ECO:0000313" key="9">
    <source>
        <dbReference type="Proteomes" id="UP000434409"/>
    </source>
</evidence>
<dbReference type="GO" id="GO:0006396">
    <property type="term" value="P:RNA processing"/>
    <property type="evidence" value="ECO:0007669"/>
    <property type="project" value="UniProtKB-ARBA"/>
</dbReference>
<dbReference type="CDD" id="cd02869">
    <property type="entry name" value="PseudoU_synth_RluA_like"/>
    <property type="match status" value="1"/>
</dbReference>
<proteinExistence type="inferred from homology"/>
<dbReference type="InterPro" id="IPR006224">
    <property type="entry name" value="PsdUridine_synth_RluA-like_CS"/>
</dbReference>
<dbReference type="EMBL" id="VULY01000018">
    <property type="protein sequence ID" value="MSR92919.1"/>
    <property type="molecule type" value="Genomic_DNA"/>
</dbReference>
<name>A0A6N7UXL4_9FIRM</name>
<dbReference type="PROSITE" id="PS50889">
    <property type="entry name" value="S4"/>
    <property type="match status" value="1"/>
</dbReference>
<dbReference type="EC" id="5.4.99.-" evidence="6"/>
<comment type="function">
    <text evidence="6">Responsible for synthesis of pseudouridine from uracil.</text>
</comment>
<dbReference type="InterPro" id="IPR006225">
    <property type="entry name" value="PsdUridine_synth_RluC/D"/>
</dbReference>
<accession>A0A6N7UXL4</accession>
<organism evidence="8 9">
    <name type="scientific">Suipraeoptans intestinalis</name>
    <dbReference type="NCBI Taxonomy" id="2606628"/>
    <lineage>
        <taxon>Bacteria</taxon>
        <taxon>Bacillati</taxon>
        <taxon>Bacillota</taxon>
        <taxon>Clostridia</taxon>
        <taxon>Lachnospirales</taxon>
        <taxon>Lachnospiraceae</taxon>
        <taxon>Suipraeoptans</taxon>
    </lineage>
</organism>
<comment type="similarity">
    <text evidence="2 6">Belongs to the pseudouridine synthase RluA family.</text>
</comment>
<dbReference type="InterPro" id="IPR036986">
    <property type="entry name" value="S4_RNA-bd_sf"/>
</dbReference>
<evidence type="ECO:0000256" key="1">
    <source>
        <dbReference type="ARBA" id="ARBA00000073"/>
    </source>
</evidence>
<dbReference type="PANTHER" id="PTHR21600">
    <property type="entry name" value="MITOCHONDRIAL RNA PSEUDOURIDINE SYNTHASE"/>
    <property type="match status" value="1"/>
</dbReference>
<keyword evidence="9" id="KW-1185">Reference proteome</keyword>
<dbReference type="AlphaFoldDB" id="A0A6N7UXL4"/>